<comment type="similarity">
    <text evidence="10">Belongs to the PlsY family.</text>
</comment>
<evidence type="ECO:0000313" key="13">
    <source>
        <dbReference type="Proteomes" id="UP000076244"/>
    </source>
</evidence>
<evidence type="ECO:0000256" key="8">
    <source>
        <dbReference type="ARBA" id="ARBA00023209"/>
    </source>
</evidence>
<evidence type="ECO:0000313" key="11">
    <source>
        <dbReference type="EMBL" id="AMV62105.1"/>
    </source>
</evidence>
<dbReference type="PANTHER" id="PTHR30309:SF0">
    <property type="entry name" value="GLYCEROL-3-PHOSPHATE ACYLTRANSFERASE-RELATED"/>
    <property type="match status" value="1"/>
</dbReference>
<evidence type="ECO:0000256" key="10">
    <source>
        <dbReference type="HAMAP-Rule" id="MF_01043"/>
    </source>
</evidence>
<dbReference type="EMBL" id="CP012275">
    <property type="protein sequence ID" value="AMV62105.1"/>
    <property type="molecule type" value="Genomic_DNA"/>
</dbReference>
<dbReference type="GO" id="GO:0005886">
    <property type="term" value="C:plasma membrane"/>
    <property type="evidence" value="ECO:0007669"/>
    <property type="project" value="UniProtKB-SubCell"/>
</dbReference>
<dbReference type="Pfam" id="PF02660">
    <property type="entry name" value="G3P_acyltransf"/>
    <property type="match status" value="1"/>
</dbReference>
<dbReference type="EC" id="2.3.1.275" evidence="10"/>
<dbReference type="OrthoDB" id="9777124at2"/>
<comment type="catalytic activity">
    <reaction evidence="10">
        <text>an acyl phosphate + sn-glycerol 3-phosphate = a 1-acyl-sn-glycero-3-phosphate + phosphate</text>
        <dbReference type="Rhea" id="RHEA:34075"/>
        <dbReference type="ChEBI" id="CHEBI:43474"/>
        <dbReference type="ChEBI" id="CHEBI:57597"/>
        <dbReference type="ChEBI" id="CHEBI:57970"/>
        <dbReference type="ChEBI" id="CHEBI:59918"/>
        <dbReference type="EC" id="2.3.1.275"/>
    </reaction>
</comment>
<proteinExistence type="inferred from homology"/>
<dbReference type="NCBIfam" id="TIGR00023">
    <property type="entry name" value="glycerol-3-phosphate 1-O-acyltransferase PlsY"/>
    <property type="match status" value="1"/>
</dbReference>
<dbReference type="InterPro" id="IPR003811">
    <property type="entry name" value="G3P_acylTferase_PlsY"/>
</dbReference>
<evidence type="ECO:0000313" key="14">
    <source>
        <dbReference type="Proteomes" id="UP000076405"/>
    </source>
</evidence>
<dbReference type="KEGG" id="pdm:ADU72_2122"/>
<keyword evidence="4 10" id="KW-0812">Transmembrane</keyword>
<feature type="transmembrane region" description="Helical" evidence="10">
    <location>
        <begin position="113"/>
        <end position="135"/>
    </location>
</feature>
<dbReference type="AlphaFoldDB" id="A0A143ADQ1"/>
<organism evidence="11 14">
    <name type="scientific">Pediococcus damnosus</name>
    <dbReference type="NCBI Taxonomy" id="51663"/>
    <lineage>
        <taxon>Bacteria</taxon>
        <taxon>Bacillati</taxon>
        <taxon>Bacillota</taxon>
        <taxon>Bacilli</taxon>
        <taxon>Lactobacillales</taxon>
        <taxon>Lactobacillaceae</taxon>
        <taxon>Pediococcus</taxon>
    </lineage>
</organism>
<dbReference type="Proteomes" id="UP000076405">
    <property type="component" value="Chromosome"/>
</dbReference>
<dbReference type="SMART" id="SM01207">
    <property type="entry name" value="G3P_acyltransf"/>
    <property type="match status" value="1"/>
</dbReference>
<sequence>MFKIIIMLIIAYLLGSIPSGVLIGKKFFNVDIRKQGSGNIGTTNTFRVLGPKAGTVVLLMDILKGTLAASQPYLFHTPNVNPLLIGLAAILGHTFSIFDHYKGGKAVATSAGILLAYNPPFFIIACIIFASLVYLTSTVSVASMTALVLISILSLFYHDWILTTVAVVLTFFIFYRHRENIKRLRNGTESLIPFGFWYHHKNKR</sequence>
<evidence type="ECO:0000256" key="6">
    <source>
        <dbReference type="ARBA" id="ARBA00023098"/>
    </source>
</evidence>
<comment type="function">
    <text evidence="10">Catalyzes the transfer of an acyl group from acyl-phosphate (acyl-PO(4)) to glycerol-3-phosphate (G3P) to form lysophosphatidic acid (LPA). This enzyme utilizes acyl-phosphate as fatty acyl donor, but not acyl-CoA or acyl-ACP.</text>
</comment>
<keyword evidence="9 10" id="KW-1208">Phospholipid metabolism</keyword>
<dbReference type="GO" id="GO:0008654">
    <property type="term" value="P:phospholipid biosynthetic process"/>
    <property type="evidence" value="ECO:0007669"/>
    <property type="project" value="UniProtKB-UniRule"/>
</dbReference>
<evidence type="ECO:0000313" key="12">
    <source>
        <dbReference type="EMBL" id="AMV68043.1"/>
    </source>
</evidence>
<comment type="subcellular location">
    <subcellularLocation>
        <location evidence="10">Cell membrane</location>
        <topology evidence="10">Multi-pass membrane protein</topology>
    </subcellularLocation>
</comment>
<comment type="pathway">
    <text evidence="10">Lipid metabolism; phospholipid metabolism.</text>
</comment>
<dbReference type="GO" id="GO:0043772">
    <property type="term" value="F:acyl-phosphate glycerol-3-phosphate acyltransferase activity"/>
    <property type="evidence" value="ECO:0007669"/>
    <property type="project" value="UniProtKB-UniRule"/>
</dbReference>
<keyword evidence="5 10" id="KW-1133">Transmembrane helix</keyword>
<feature type="transmembrane region" description="Helical" evidence="10">
    <location>
        <begin position="6"/>
        <end position="24"/>
    </location>
</feature>
<keyword evidence="6 10" id="KW-0443">Lipid metabolism</keyword>
<dbReference type="EMBL" id="CP012288">
    <property type="protein sequence ID" value="AMV68043.1"/>
    <property type="molecule type" value="Genomic_DNA"/>
</dbReference>
<accession>A0A143ADQ1</accession>
<reference evidence="13 14" key="1">
    <citation type="journal article" date="2016" name="PLoS ONE">
        <title>The Identification of Novel Diagnostic Marker Genes for the Detection of Beer Spoiling Pediococcus damnosus Strains Using the BlAst Diagnostic Gene findEr.</title>
        <authorList>
            <person name="Behr J."/>
            <person name="Geissler A.J."/>
            <person name="Schmid J."/>
            <person name="Zehe A."/>
            <person name="Vogel R.F."/>
        </authorList>
    </citation>
    <scope>NUCLEOTIDE SEQUENCE [LARGE SCALE GENOMIC DNA]</scope>
    <source>
        <strain evidence="11 14">TMW 2.1533</strain>
        <strain evidence="12 13">TMW 2.1535</strain>
    </source>
</reference>
<evidence type="ECO:0000256" key="2">
    <source>
        <dbReference type="ARBA" id="ARBA00022516"/>
    </source>
</evidence>
<evidence type="ECO:0000256" key="1">
    <source>
        <dbReference type="ARBA" id="ARBA00022475"/>
    </source>
</evidence>
<protein>
    <recommendedName>
        <fullName evidence="10">Glycerol-3-phosphate acyltransferase</fullName>
    </recommendedName>
    <alternativeName>
        <fullName evidence="10">Acyl-PO4 G3P acyltransferase</fullName>
    </alternativeName>
    <alternativeName>
        <fullName evidence="10">Acyl-phosphate--glycerol-3-phosphate acyltransferase</fullName>
    </alternativeName>
    <alternativeName>
        <fullName evidence="10">G3P acyltransferase</fullName>
        <shortName evidence="10">GPAT</shortName>
        <ecNumber evidence="10">2.3.1.275</ecNumber>
    </alternativeName>
    <alternativeName>
        <fullName evidence="10">Lysophosphatidic acid synthase</fullName>
        <shortName evidence="10">LPA synthase</shortName>
    </alternativeName>
</protein>
<evidence type="ECO:0000256" key="3">
    <source>
        <dbReference type="ARBA" id="ARBA00022679"/>
    </source>
</evidence>
<feature type="transmembrane region" description="Helical" evidence="10">
    <location>
        <begin position="147"/>
        <end position="175"/>
    </location>
</feature>
<dbReference type="HAMAP" id="MF_01043">
    <property type="entry name" value="PlsY"/>
    <property type="match status" value="1"/>
</dbReference>
<keyword evidence="7 10" id="KW-0472">Membrane</keyword>
<keyword evidence="8 10" id="KW-0594">Phospholipid biosynthesis</keyword>
<evidence type="ECO:0000256" key="4">
    <source>
        <dbReference type="ARBA" id="ARBA00022692"/>
    </source>
</evidence>
<keyword evidence="13" id="KW-1185">Reference proteome</keyword>
<keyword evidence="2 10" id="KW-0444">Lipid biosynthesis</keyword>
<evidence type="ECO:0000256" key="9">
    <source>
        <dbReference type="ARBA" id="ARBA00023264"/>
    </source>
</evidence>
<gene>
    <name evidence="10" type="primary">plsY</name>
    <name evidence="11" type="ORF">ADU70_0605</name>
    <name evidence="12" type="ORF">ADU72_2122</name>
</gene>
<comment type="caution">
    <text evidence="10">Lacks conserved residue(s) required for the propagation of feature annotation.</text>
</comment>
<keyword evidence="3 10" id="KW-0808">Transferase</keyword>
<keyword evidence="1 10" id="KW-1003">Cell membrane</keyword>
<dbReference type="PANTHER" id="PTHR30309">
    <property type="entry name" value="INNER MEMBRANE PROTEIN YGIH"/>
    <property type="match status" value="1"/>
</dbReference>
<dbReference type="Proteomes" id="UP000076244">
    <property type="component" value="Chromosome"/>
</dbReference>
<evidence type="ECO:0000256" key="5">
    <source>
        <dbReference type="ARBA" id="ARBA00022989"/>
    </source>
</evidence>
<comment type="subunit">
    <text evidence="10">Probably interacts with PlsX.</text>
</comment>
<name>A0A143ADQ1_9LACO</name>
<evidence type="ECO:0000256" key="7">
    <source>
        <dbReference type="ARBA" id="ARBA00023136"/>
    </source>
</evidence>